<keyword evidence="3" id="KW-1185">Reference proteome</keyword>
<gene>
    <name evidence="2" type="ORF">SUNI508_10403</name>
</gene>
<feature type="region of interest" description="Disordered" evidence="1">
    <location>
        <begin position="43"/>
        <end position="70"/>
    </location>
</feature>
<name>A0ABR2ULP9_9PEZI</name>
<feature type="compositionally biased region" description="Low complexity" evidence="1">
    <location>
        <begin position="44"/>
        <end position="54"/>
    </location>
</feature>
<reference evidence="2 3" key="1">
    <citation type="journal article" date="2024" name="J. Plant Pathol.">
        <title>Sequence and assembly of the genome of Seiridium unicorne, isolate CBS 538.82, causal agent of cypress canker disease.</title>
        <authorList>
            <person name="Scali E."/>
            <person name="Rocca G.D."/>
            <person name="Danti R."/>
            <person name="Garbelotto M."/>
            <person name="Barberini S."/>
            <person name="Baroncelli R."/>
            <person name="Emiliani G."/>
        </authorList>
    </citation>
    <scope>NUCLEOTIDE SEQUENCE [LARGE SCALE GENOMIC DNA]</scope>
    <source>
        <strain evidence="2 3">BM-138-508</strain>
    </source>
</reference>
<evidence type="ECO:0000256" key="1">
    <source>
        <dbReference type="SAM" id="MobiDB-lite"/>
    </source>
</evidence>
<dbReference type="EMBL" id="JARVKF010000415">
    <property type="protein sequence ID" value="KAK9415563.1"/>
    <property type="molecule type" value="Genomic_DNA"/>
</dbReference>
<comment type="caution">
    <text evidence="2">The sequence shown here is derived from an EMBL/GenBank/DDBJ whole genome shotgun (WGS) entry which is preliminary data.</text>
</comment>
<evidence type="ECO:0000313" key="2">
    <source>
        <dbReference type="EMBL" id="KAK9415563.1"/>
    </source>
</evidence>
<evidence type="ECO:0000313" key="3">
    <source>
        <dbReference type="Proteomes" id="UP001408356"/>
    </source>
</evidence>
<protein>
    <submittedName>
        <fullName evidence="2">Uncharacterized protein</fullName>
    </submittedName>
</protein>
<organism evidence="2 3">
    <name type="scientific">Seiridium unicorne</name>
    <dbReference type="NCBI Taxonomy" id="138068"/>
    <lineage>
        <taxon>Eukaryota</taxon>
        <taxon>Fungi</taxon>
        <taxon>Dikarya</taxon>
        <taxon>Ascomycota</taxon>
        <taxon>Pezizomycotina</taxon>
        <taxon>Sordariomycetes</taxon>
        <taxon>Xylariomycetidae</taxon>
        <taxon>Amphisphaeriales</taxon>
        <taxon>Sporocadaceae</taxon>
        <taxon>Seiridium</taxon>
    </lineage>
</organism>
<accession>A0ABR2ULP9</accession>
<dbReference type="Proteomes" id="UP001408356">
    <property type="component" value="Unassembled WGS sequence"/>
</dbReference>
<sequence length="154" mass="15961">MSLVLIMVTTVQASPFTAAASISSRNSSTLSTATTFAKALLSSPTAPTTVPTPTKGGCGQNATASSAVPDVRVTPPPAGGVFFEPGSEANAADVNVKFKQTTYYTCVTWPSTVHCGWHEPILDASMDGAWSQYDSRRAAMLAVFFAVVGIVLGL</sequence>
<proteinExistence type="predicted"/>